<dbReference type="RefSeq" id="WP_126129615.1">
    <property type="nucleotide sequence ID" value="NZ_CP034464.1"/>
</dbReference>
<dbReference type="InterPro" id="IPR047657">
    <property type="entry name" value="PmbA"/>
</dbReference>
<dbReference type="OrthoDB" id="9803618at2"/>
<dbReference type="PANTHER" id="PTHR43421">
    <property type="entry name" value="METALLOPROTEASE PMBA"/>
    <property type="match status" value="1"/>
</dbReference>
<dbReference type="EMBL" id="CP034464">
    <property type="protein sequence ID" value="AZP14254.1"/>
    <property type="molecule type" value="Genomic_DNA"/>
</dbReference>
<sequence>MSKPVFTHTQDQLRQIAQDMLRFAREKGATDAAVEISEGGGLSVSVRKGQVETIEQNRDKGIGVTVYIGQKRGNASTSDFSQKSLLDTVDAAYNIARFTAEDNCSDLPDAALLEMHPQDLQLFYPWLVSAEEAIELARRTEAAAYAVDKRVTNCEGAGVHAQQSHFVAANSRGFMGGYPFSRHTISVSPIAGKGARMQRDDWYSSQRNAKKLAQPEAIGRYAAERALARMNARKLDTRKCAVLFEAPLAAGLLGSFVQAVSGGALYRKSSFLLDSLGTQIFPTHLQVVEDPHIPGGVGSSPFDDEGVKTQRRDVVKDGILQGYFLSCYSARKLGMQTTGNAGGSHNLTLSSTQTKKTDNFKAMLKKMGTGLLVTELMGQGVNYVTGDYSRGASGFWVENGVIQYPVEEITIAGDMRQMFQQIVAIGADTLIRGTKQTGSILIENMTVAGS</sequence>
<gene>
    <name evidence="5" type="primary">pmbA</name>
    <name evidence="5" type="ORF">EJN92_20985</name>
</gene>
<dbReference type="Pfam" id="PF01523">
    <property type="entry name" value="PmbA_TldD_1st"/>
    <property type="match status" value="1"/>
</dbReference>
<dbReference type="PANTHER" id="PTHR43421:SF1">
    <property type="entry name" value="METALLOPROTEASE PMBA"/>
    <property type="match status" value="1"/>
</dbReference>
<accession>A0A3S9HQ86</accession>
<feature type="domain" description="Metalloprotease TldD/E C-terminal" evidence="3">
    <location>
        <begin position="237"/>
        <end position="449"/>
    </location>
</feature>
<dbReference type="GO" id="GO:0006508">
    <property type="term" value="P:proteolysis"/>
    <property type="evidence" value="ECO:0007669"/>
    <property type="project" value="UniProtKB-KW"/>
</dbReference>
<dbReference type="InterPro" id="IPR045570">
    <property type="entry name" value="Metalloprtase-TldD/E_cen_dom"/>
</dbReference>
<evidence type="ECO:0000259" key="2">
    <source>
        <dbReference type="Pfam" id="PF01523"/>
    </source>
</evidence>
<dbReference type="AlphaFoldDB" id="A0A3S9HQ86"/>
<dbReference type="InterPro" id="IPR045569">
    <property type="entry name" value="Metalloprtase-TldD/E_C"/>
</dbReference>
<feature type="domain" description="Metalloprotease TldD/E N-terminal" evidence="2">
    <location>
        <begin position="34"/>
        <end position="96"/>
    </location>
</feature>
<feature type="domain" description="Metalloprotease TldD/E central" evidence="4">
    <location>
        <begin position="124"/>
        <end position="229"/>
    </location>
</feature>
<reference evidence="5 6" key="1">
    <citation type="journal article" date="2011" name="Int. J. Syst. Evol. Microbiol.">
        <title>Description of Undibacterium oligocarboniphilum sp. nov., isolated from purified water, and Undibacterium pigrum strain CCUG 49012 as the type strain of Undibacterium parvum sp. nov., and emended descriptions of the genus Undibacterium and the species Undibacterium pigrum.</title>
        <authorList>
            <person name="Eder W."/>
            <person name="Wanner G."/>
            <person name="Ludwig W."/>
            <person name="Busse H.J."/>
            <person name="Ziemke-Kageler F."/>
            <person name="Lang E."/>
        </authorList>
    </citation>
    <scope>NUCLEOTIDE SEQUENCE [LARGE SCALE GENOMIC DNA]</scope>
    <source>
        <strain evidence="5 6">DSM 23061</strain>
    </source>
</reference>
<dbReference type="Proteomes" id="UP000275663">
    <property type="component" value="Chromosome"/>
</dbReference>
<dbReference type="Pfam" id="PF19290">
    <property type="entry name" value="PmbA_TldD_2nd"/>
    <property type="match status" value="1"/>
</dbReference>
<keyword evidence="5" id="KW-0378">Hydrolase</keyword>
<keyword evidence="5" id="KW-0645">Protease</keyword>
<dbReference type="SUPFAM" id="SSF111283">
    <property type="entry name" value="Putative modulator of DNA gyrase, PmbA/TldD"/>
    <property type="match status" value="1"/>
</dbReference>
<evidence type="ECO:0000313" key="5">
    <source>
        <dbReference type="EMBL" id="AZP14254.1"/>
    </source>
</evidence>
<dbReference type="InterPro" id="IPR035068">
    <property type="entry name" value="TldD/PmbA_N"/>
</dbReference>
<dbReference type="Gene3D" id="3.30.2290.10">
    <property type="entry name" value="PmbA/TldD superfamily"/>
    <property type="match status" value="1"/>
</dbReference>
<organism evidence="5 6">
    <name type="scientific">Undibacterium parvum</name>
    <dbReference type="NCBI Taxonomy" id="401471"/>
    <lineage>
        <taxon>Bacteria</taxon>
        <taxon>Pseudomonadati</taxon>
        <taxon>Pseudomonadota</taxon>
        <taxon>Betaproteobacteria</taxon>
        <taxon>Burkholderiales</taxon>
        <taxon>Oxalobacteraceae</taxon>
        <taxon>Undibacterium</taxon>
    </lineage>
</organism>
<evidence type="ECO:0000259" key="3">
    <source>
        <dbReference type="Pfam" id="PF19289"/>
    </source>
</evidence>
<dbReference type="InterPro" id="IPR002510">
    <property type="entry name" value="Metalloprtase-TldD/E_N"/>
</dbReference>
<dbReference type="GO" id="GO:0005829">
    <property type="term" value="C:cytosol"/>
    <property type="evidence" value="ECO:0007669"/>
    <property type="project" value="TreeGrafter"/>
</dbReference>
<keyword evidence="5" id="KW-0482">Metalloprotease</keyword>
<proteinExistence type="inferred from homology"/>
<name>A0A3S9HQ86_9BURK</name>
<keyword evidence="6" id="KW-1185">Reference proteome</keyword>
<evidence type="ECO:0000259" key="4">
    <source>
        <dbReference type="Pfam" id="PF19290"/>
    </source>
</evidence>
<dbReference type="Pfam" id="PF19289">
    <property type="entry name" value="PmbA_TldD_3rd"/>
    <property type="match status" value="1"/>
</dbReference>
<dbReference type="InterPro" id="IPR036059">
    <property type="entry name" value="TldD/PmbA_sf"/>
</dbReference>
<dbReference type="NCBIfam" id="NF008268">
    <property type="entry name" value="PRK11040.1"/>
    <property type="match status" value="1"/>
</dbReference>
<dbReference type="GO" id="GO:0008237">
    <property type="term" value="F:metallopeptidase activity"/>
    <property type="evidence" value="ECO:0007669"/>
    <property type="project" value="UniProtKB-KW"/>
</dbReference>
<dbReference type="KEGG" id="upv:EJN92_20985"/>
<comment type="similarity">
    <text evidence="1">Belongs to the peptidase U62 family.</text>
</comment>
<protein>
    <submittedName>
        <fullName evidence="5">Metalloprotease PmbA</fullName>
    </submittedName>
</protein>
<evidence type="ECO:0000256" key="1">
    <source>
        <dbReference type="ARBA" id="ARBA00005836"/>
    </source>
</evidence>
<evidence type="ECO:0000313" key="6">
    <source>
        <dbReference type="Proteomes" id="UP000275663"/>
    </source>
</evidence>